<reference evidence="2 3" key="1">
    <citation type="submission" date="2008-03" db="EMBL/GenBank/DDBJ databases">
        <title>The Genome Sequence of Verticillium dahliae VdLs.17.</title>
        <authorList>
            <consortium name="The Broad Institute Genome Sequencing Platform"/>
            <person name="Ma L.-J.J."/>
            <person name="Klosterman S.J."/>
            <person name="Subbarao K."/>
            <person name="Dobinson K."/>
            <person name="Veronese P."/>
            <person name="Kang S."/>
            <person name="Gold S.E."/>
            <person name="Young S."/>
            <person name="Jaffe D."/>
            <person name="Gnerre S."/>
            <person name="Berlin A."/>
            <person name="Heiman D."/>
            <person name="Hepburn T."/>
            <person name="Sykes S."/>
            <person name="Alvarado L."/>
            <person name="Kodira C.D."/>
            <person name="Lander E."/>
            <person name="Galagan J."/>
            <person name="Nusbaum C."/>
            <person name="Birren B."/>
        </authorList>
    </citation>
    <scope>NUCLEOTIDE SEQUENCE [LARGE SCALE GENOMIC DNA]</scope>
    <source>
        <strain evidence="3">VdLs.17 / ATCC MYA-4575 / FGSC 10137</strain>
    </source>
</reference>
<name>G2X043_VERDV</name>
<dbReference type="Proteomes" id="UP000001611">
    <property type="component" value="Chromosome 6"/>
</dbReference>
<dbReference type="HOGENOM" id="CLU_2199022_0_0_1"/>
<dbReference type="EMBL" id="DS572699">
    <property type="protein sequence ID" value="EGY21626.1"/>
    <property type="molecule type" value="Genomic_DNA"/>
</dbReference>
<feature type="region of interest" description="Disordered" evidence="1">
    <location>
        <begin position="23"/>
        <end position="65"/>
    </location>
</feature>
<dbReference type="AlphaFoldDB" id="G2X043"/>
<keyword evidence="3" id="KW-1185">Reference proteome</keyword>
<proteinExistence type="predicted"/>
<protein>
    <submittedName>
        <fullName evidence="2">Uncharacterized protein</fullName>
    </submittedName>
</protein>
<evidence type="ECO:0000313" key="3">
    <source>
        <dbReference type="Proteomes" id="UP000001611"/>
    </source>
</evidence>
<accession>G2X043</accession>
<dbReference type="InParanoid" id="G2X043"/>
<feature type="compositionally biased region" description="Basic and acidic residues" evidence="1">
    <location>
        <begin position="40"/>
        <end position="65"/>
    </location>
</feature>
<evidence type="ECO:0000313" key="2">
    <source>
        <dbReference type="EMBL" id="EGY21626.1"/>
    </source>
</evidence>
<gene>
    <name evidence="2" type="ORF">VDAG_03066</name>
</gene>
<dbReference type="KEGG" id="vda:VDAG_03066"/>
<organism evidence="2 3">
    <name type="scientific">Verticillium dahliae (strain VdLs.17 / ATCC MYA-4575 / FGSC 10137)</name>
    <name type="common">Verticillium wilt</name>
    <dbReference type="NCBI Taxonomy" id="498257"/>
    <lineage>
        <taxon>Eukaryota</taxon>
        <taxon>Fungi</taxon>
        <taxon>Dikarya</taxon>
        <taxon>Ascomycota</taxon>
        <taxon>Pezizomycotina</taxon>
        <taxon>Sordariomycetes</taxon>
        <taxon>Hypocreomycetidae</taxon>
        <taxon>Glomerellales</taxon>
        <taxon>Plectosphaerellaceae</taxon>
        <taxon>Verticillium</taxon>
    </lineage>
</organism>
<dbReference type="RefSeq" id="XP_009655226.1">
    <property type="nucleotide sequence ID" value="XM_009656931.1"/>
</dbReference>
<sequence>MAQSNVRCGHKVDSTVVKVSGRTLELPLRDGSGTDAGEAGPKEKHGSGRPGVERPGPENWFAREHAPSCAAQPGLTPRCSRGPSCARLFKHFTSNMLYTPNVVPTPTH</sequence>
<evidence type="ECO:0000256" key="1">
    <source>
        <dbReference type="SAM" id="MobiDB-lite"/>
    </source>
</evidence>
<dbReference type="GeneID" id="20704529"/>